<proteinExistence type="predicted"/>
<dbReference type="PANTHER" id="PTHR32432:SF3">
    <property type="entry name" value="ETHANOLAMINE UTILIZATION PROTEIN EUTJ"/>
    <property type="match status" value="1"/>
</dbReference>
<dbReference type="GeneID" id="56350673"/>
<dbReference type="RefSeq" id="WP_047943592.1">
    <property type="nucleotide sequence ID" value="NZ_CP053989.1"/>
</dbReference>
<dbReference type="Gene3D" id="3.30.1490.300">
    <property type="match status" value="1"/>
</dbReference>
<protein>
    <submittedName>
        <fullName evidence="1">Pilus assembly protein PilM</fullName>
    </submittedName>
</protein>
<dbReference type="PANTHER" id="PTHR32432">
    <property type="entry name" value="CELL DIVISION PROTEIN FTSA-RELATED"/>
    <property type="match status" value="1"/>
</dbReference>
<dbReference type="Proteomes" id="UP000036045">
    <property type="component" value="Unassembled WGS sequence"/>
</dbReference>
<accession>A0A0J1L6H8</accession>
<organism evidence="1 2">
    <name type="scientific">Niallia circulans</name>
    <name type="common">Bacillus circulans</name>
    <dbReference type="NCBI Taxonomy" id="1397"/>
    <lineage>
        <taxon>Bacteria</taxon>
        <taxon>Bacillati</taxon>
        <taxon>Bacillota</taxon>
        <taxon>Bacilli</taxon>
        <taxon>Bacillales</taxon>
        <taxon>Bacillaceae</taxon>
        <taxon>Niallia</taxon>
    </lineage>
</organism>
<dbReference type="EMBL" id="LDPH01000020">
    <property type="protein sequence ID" value="KLV24510.1"/>
    <property type="molecule type" value="Genomic_DNA"/>
</dbReference>
<name>A0A0J1L6H8_NIACI</name>
<dbReference type="Gene3D" id="3.30.420.40">
    <property type="match status" value="2"/>
</dbReference>
<dbReference type="SUPFAM" id="SSF53067">
    <property type="entry name" value="Actin-like ATPase domain"/>
    <property type="match status" value="1"/>
</dbReference>
<dbReference type="OrthoDB" id="2690797at2"/>
<dbReference type="InterPro" id="IPR005883">
    <property type="entry name" value="PilM"/>
</dbReference>
<evidence type="ECO:0000313" key="1">
    <source>
        <dbReference type="EMBL" id="KLV24510.1"/>
    </source>
</evidence>
<dbReference type="PATRIC" id="fig|1397.4.peg.2229"/>
<dbReference type="InterPro" id="IPR050696">
    <property type="entry name" value="FtsA/MreB"/>
</dbReference>
<evidence type="ECO:0000313" key="2">
    <source>
        <dbReference type="Proteomes" id="UP000036045"/>
    </source>
</evidence>
<comment type="caution">
    <text evidence="1">The sequence shown here is derived from an EMBL/GenBank/DDBJ whole genome shotgun (WGS) entry which is preliminary data.</text>
</comment>
<dbReference type="AlphaFoldDB" id="A0A0J1L6H8"/>
<dbReference type="Pfam" id="PF11104">
    <property type="entry name" value="PilM_2"/>
    <property type="match status" value="1"/>
</dbReference>
<sequence length="330" mass="38205">MALNFNFGKNKVVNLTIKDHVIRFVEIKNSQDVVVQNFGERYLPPGLIHDGVIQDVENFLWILEECVDEWKLSKKQVRFLVPDSSVVIRKLPIPEDVSEDEIKGYLYMELGTSIHLPFEDPVFDYYLLKGKEKNKQQIILFASPEESVAQYADLLEEAKLSPQSADVSALALYRYFYRSEKVEDNDIIMLVEIDIKTVNASIFEEHYPLLMRHLLQEMEEDHWTVTTEKSSQQEKLTFTGDHAEVWNGLEDVYKELEKVMSFYRYTLNKGDKLVTKLVVTGDHPWLSAIIENMVNRFEIPVLELKVNQSDSNKPIPSSFLLNIGLGLKEV</sequence>
<reference evidence="1 2" key="1">
    <citation type="submission" date="2015-05" db="EMBL/GenBank/DDBJ databases">
        <title>Whole genome sequence and identification of bacterial endophytes from Costus igneus.</title>
        <authorList>
            <person name="Lee Y.P."/>
            <person name="Gan H.M."/>
            <person name="Eng W."/>
            <person name="Wheatley M.S."/>
            <person name="Caraballo A."/>
            <person name="Polter S."/>
            <person name="Savka M.A."/>
            <person name="Hudson A.O."/>
        </authorList>
    </citation>
    <scope>NUCLEOTIDE SEQUENCE [LARGE SCALE GENOMIC DNA]</scope>
    <source>
        <strain evidence="1 2">RIT379</strain>
    </source>
</reference>
<gene>
    <name evidence="1" type="ORF">ABW02_17650</name>
</gene>
<dbReference type="InterPro" id="IPR043129">
    <property type="entry name" value="ATPase_NBD"/>
</dbReference>
<keyword evidence="2" id="KW-1185">Reference proteome</keyword>